<organism evidence="7 8">
    <name type="scientific">Lawsonibacter hominis</name>
    <dbReference type="NCBI Taxonomy" id="2763053"/>
    <lineage>
        <taxon>Bacteria</taxon>
        <taxon>Bacillati</taxon>
        <taxon>Bacillota</taxon>
        <taxon>Clostridia</taxon>
        <taxon>Eubacteriales</taxon>
        <taxon>Oscillospiraceae</taxon>
        <taxon>Lawsonibacter</taxon>
    </lineage>
</organism>
<gene>
    <name evidence="7" type="primary">cobK</name>
    <name evidence="7" type="ORF">H8S57_08755</name>
</gene>
<dbReference type="AlphaFoldDB" id="A0A8J6M5L3"/>
<keyword evidence="8" id="KW-1185">Reference proteome</keyword>
<dbReference type="GO" id="GO:0008276">
    <property type="term" value="F:protein methyltransferase activity"/>
    <property type="evidence" value="ECO:0007669"/>
    <property type="project" value="InterPro"/>
</dbReference>
<keyword evidence="2" id="KW-0169">Cobalamin biosynthesis</keyword>
<keyword evidence="4" id="KW-0808">Transferase</keyword>
<dbReference type="EC" id="1.3.1.54" evidence="7"/>
<comment type="caution">
    <text evidence="7">The sequence shown here is derived from an EMBL/GenBank/DDBJ whole genome shotgun (WGS) entry which is preliminary data.</text>
</comment>
<evidence type="ECO:0000313" key="8">
    <source>
        <dbReference type="Proteomes" id="UP000661435"/>
    </source>
</evidence>
<dbReference type="GO" id="GO:0009236">
    <property type="term" value="P:cobalamin biosynthetic process"/>
    <property type="evidence" value="ECO:0007669"/>
    <property type="project" value="UniProtKB-UniPathway"/>
</dbReference>
<comment type="pathway">
    <text evidence="1">Cofactor biosynthesis; adenosylcobalamin biosynthesis.</text>
</comment>
<dbReference type="Gene3D" id="3.30.950.10">
    <property type="entry name" value="Methyltransferase, Cobalt-precorrin-4 Transmethylase, Domain 2"/>
    <property type="match status" value="1"/>
</dbReference>
<evidence type="ECO:0000313" key="7">
    <source>
        <dbReference type="EMBL" id="MBC5733817.1"/>
    </source>
</evidence>
<evidence type="ECO:0000256" key="4">
    <source>
        <dbReference type="ARBA" id="ARBA00022679"/>
    </source>
</evidence>
<dbReference type="Pfam" id="PF02571">
    <property type="entry name" value="CbiJ"/>
    <property type="match status" value="1"/>
</dbReference>
<dbReference type="SUPFAM" id="SSF53790">
    <property type="entry name" value="Tetrapyrrole methylase"/>
    <property type="match status" value="1"/>
</dbReference>
<dbReference type="InterPro" id="IPR014776">
    <property type="entry name" value="4pyrrole_Mease_sub2"/>
</dbReference>
<dbReference type="CDD" id="cd02440">
    <property type="entry name" value="AdoMet_MTases"/>
    <property type="match status" value="1"/>
</dbReference>
<evidence type="ECO:0000256" key="5">
    <source>
        <dbReference type="ARBA" id="ARBA00022691"/>
    </source>
</evidence>
<dbReference type="Gene3D" id="3.40.50.150">
    <property type="entry name" value="Vaccinia Virus protein VP39"/>
    <property type="match status" value="1"/>
</dbReference>
<evidence type="ECO:0000256" key="1">
    <source>
        <dbReference type="ARBA" id="ARBA00004953"/>
    </source>
</evidence>
<dbReference type="InterPro" id="IPR029063">
    <property type="entry name" value="SAM-dependent_MTases_sf"/>
</dbReference>
<protein>
    <submittedName>
        <fullName evidence="7">Precorrin-6A reductase</fullName>
        <ecNumber evidence="7">1.3.1.54</ecNumber>
    </submittedName>
</protein>
<keyword evidence="3" id="KW-0489">Methyltransferase</keyword>
<keyword evidence="5" id="KW-0949">S-adenosyl-L-methionine</keyword>
<keyword evidence="7" id="KW-0560">Oxidoreductase</keyword>
<accession>A0A8J6M5L3</accession>
<proteinExistence type="predicted"/>
<dbReference type="InterPro" id="IPR035996">
    <property type="entry name" value="4pyrrol_Methylase_sf"/>
</dbReference>
<dbReference type="InterPro" id="IPR014008">
    <property type="entry name" value="Cbl_synth_MTase_CbiT"/>
</dbReference>
<dbReference type="Proteomes" id="UP000661435">
    <property type="component" value="Unassembled WGS sequence"/>
</dbReference>
<dbReference type="GO" id="GO:0032259">
    <property type="term" value="P:methylation"/>
    <property type="evidence" value="ECO:0007669"/>
    <property type="project" value="UniProtKB-KW"/>
</dbReference>
<dbReference type="NCBIfam" id="TIGR00715">
    <property type="entry name" value="precor6x_red"/>
    <property type="match status" value="1"/>
</dbReference>
<name>A0A8J6M5L3_9FIRM</name>
<dbReference type="RefSeq" id="WP_186907708.1">
    <property type="nucleotide sequence ID" value="NZ_JACOPP010000010.1"/>
</dbReference>
<feature type="domain" description="Tetrapyrrole methylase" evidence="6">
    <location>
        <begin position="257"/>
        <end position="444"/>
    </location>
</feature>
<dbReference type="InterPro" id="IPR000878">
    <property type="entry name" value="4pyrrol_Mease"/>
</dbReference>
<dbReference type="InterPro" id="IPR050714">
    <property type="entry name" value="Cobalamin_biosynth_MTase"/>
</dbReference>
<dbReference type="NCBIfam" id="TIGR02467">
    <property type="entry name" value="CbiE"/>
    <property type="match status" value="1"/>
</dbReference>
<dbReference type="Pfam" id="PF00590">
    <property type="entry name" value="TP_methylase"/>
    <property type="match status" value="1"/>
</dbReference>
<dbReference type="InterPro" id="IPR003723">
    <property type="entry name" value="Precorrin-6x_reduct"/>
</dbReference>
<dbReference type="CDD" id="cd11644">
    <property type="entry name" value="Precorrin-6Y-MT"/>
    <property type="match status" value="1"/>
</dbReference>
<dbReference type="InterPro" id="IPR012818">
    <property type="entry name" value="CbiE"/>
</dbReference>
<dbReference type="EMBL" id="JACOPP010000010">
    <property type="protein sequence ID" value="MBC5733817.1"/>
    <property type="molecule type" value="Genomic_DNA"/>
</dbReference>
<dbReference type="UniPathway" id="UPA00148"/>
<evidence type="ECO:0000256" key="2">
    <source>
        <dbReference type="ARBA" id="ARBA00022573"/>
    </source>
</evidence>
<dbReference type="PANTHER" id="PTHR43182">
    <property type="entry name" value="COBALT-PRECORRIN-6B C(15)-METHYLTRANSFERASE (DECARBOXYLATING)"/>
    <property type="match status" value="1"/>
</dbReference>
<dbReference type="PROSITE" id="PS51014">
    <property type="entry name" value="COBK_CBIJ"/>
    <property type="match status" value="1"/>
</dbReference>
<evidence type="ECO:0000259" key="6">
    <source>
        <dbReference type="Pfam" id="PF00590"/>
    </source>
</evidence>
<dbReference type="InterPro" id="IPR014777">
    <property type="entry name" value="4pyrrole_Mease_sub1"/>
</dbReference>
<dbReference type="GO" id="GO:0016994">
    <property type="term" value="F:precorrin-6A reductase activity"/>
    <property type="evidence" value="ECO:0007669"/>
    <property type="project" value="UniProtKB-EC"/>
</dbReference>
<sequence>MGKLCLFAGTTEGRKLAQLLAGQSVSVTVCVATEYGRSLLPEGENLTVSAQPLTREEMQELFRREGFDCVVDATHPYAPVATENIAAACRAAGTEYLRLLRPESGAQAGAVFVPDSAAAAAYLEGKPGNVLLTTGSKELARYSGMTDFARRVYARVLPMAASLEACRAAGLEPGHILAVQGPFSREWNAAMLRAVCARFLVTKEAGAAGGFAEKAAAAEETGATLVVVGRPPQREGEPFDAVVRRLWARFGLVHRPRVTLVGIGPGAASAMTEQARRALREADGVIGAPRMLEAVAAPGQTALAAVEPQAICAQIRAHPELLRFAVALSGDVGFFSGARRLLPLLSGWDVTVLPGLSSLVCLCARLGTGYEDVVPVSVHGRDHDIVPDVAANRRVFALVGGEDGMARLCRRLAEAGLGAVRVSVGERLSYPDERITTGSAAELAAGRYHPLSVALIENAAAGRGVVTPGLPDEAFQRGGGAEGVVPMTKSEVRAVCLSKLRLTEDAVCWDVGAGTGSVSVEMARLARRGRVYAIERRADACALLEENRARFQAGNLEIVPGTAPEACRALEDPTHVFLGGSSGNLREILALVWEKNPAARVVAAAVTLESVAELNACRDAFPFTETEAVCLTVARDRKAGRYHLMSAQNPIYLFTFQQKEPCS</sequence>
<dbReference type="SUPFAM" id="SSF53335">
    <property type="entry name" value="S-adenosyl-L-methionine-dependent methyltransferases"/>
    <property type="match status" value="1"/>
</dbReference>
<reference evidence="7" key="1">
    <citation type="submission" date="2020-08" db="EMBL/GenBank/DDBJ databases">
        <title>Genome public.</title>
        <authorList>
            <person name="Liu C."/>
            <person name="Sun Q."/>
        </authorList>
    </citation>
    <scope>NUCLEOTIDE SEQUENCE</scope>
    <source>
        <strain evidence="7">NSJ-51</strain>
    </source>
</reference>
<evidence type="ECO:0000256" key="3">
    <source>
        <dbReference type="ARBA" id="ARBA00022603"/>
    </source>
</evidence>
<dbReference type="PANTHER" id="PTHR43182:SF1">
    <property type="entry name" value="COBALT-PRECORRIN-7 C(5)-METHYLTRANSFERASE"/>
    <property type="match status" value="1"/>
</dbReference>
<dbReference type="Gene3D" id="3.40.1010.10">
    <property type="entry name" value="Cobalt-precorrin-4 Transmethylase, Domain 1"/>
    <property type="match status" value="1"/>
</dbReference>
<dbReference type="NCBIfam" id="TIGR02469">
    <property type="entry name" value="CbiT"/>
    <property type="match status" value="1"/>
</dbReference>